<name>A0A2I3STG3_PANTR</name>
<dbReference type="Proteomes" id="UP000002277">
    <property type="component" value="Unplaced"/>
</dbReference>
<dbReference type="GO" id="GO:0015630">
    <property type="term" value="C:microtubule cytoskeleton"/>
    <property type="evidence" value="ECO:0000318"/>
    <property type="project" value="GO_Central"/>
</dbReference>
<dbReference type="InParanoid" id="A0A2I3STG3"/>
<dbReference type="Ensembl" id="ENSPTRT00000095097.1">
    <property type="protein sequence ID" value="ENSPTRP00000080244.1"/>
    <property type="gene ID" value="ENSPTRG00000042746.1"/>
</dbReference>
<dbReference type="GO" id="GO:0060294">
    <property type="term" value="P:cilium movement involved in cell motility"/>
    <property type="evidence" value="ECO:0000318"/>
    <property type="project" value="GO_Central"/>
</dbReference>
<dbReference type="AlphaFoldDB" id="A0A2I3STG3"/>
<proteinExistence type="predicted"/>
<dbReference type="GO" id="GO:0060271">
    <property type="term" value="P:cilium assembly"/>
    <property type="evidence" value="ECO:0000318"/>
    <property type="project" value="GO_Central"/>
</dbReference>
<dbReference type="GeneTree" id="ENSGT00550000076453"/>
<reference evidence="1" key="2">
    <citation type="submission" date="2025-09" db="UniProtKB">
        <authorList>
            <consortium name="Ensembl"/>
        </authorList>
    </citation>
    <scope>IDENTIFICATION</scope>
</reference>
<dbReference type="Bgee" id="ENSPTRG00000042746">
    <property type="expression patterns" value="Expressed in primary visual cortex and 1 other cell type or tissue"/>
</dbReference>
<sequence>AGGSSSLCPQVLATQGCWHLQQLRLHMVTHEVGVLVALAALHVVSGDGEGHLHGIQGALQPFLLGQQQVGLRSQRLHLALQLRLPAVRVLQSLAHPARGVLLCRLCQRLGLCGQLLALVRLQLPLRLVAVGEGLVVASIAVLEPYLQGCVGACVAGHVILFAGQLEHIRLHHGVCRPPGPGE</sequence>
<reference evidence="1" key="1">
    <citation type="submission" date="2025-08" db="UniProtKB">
        <authorList>
            <consortium name="Ensembl"/>
        </authorList>
    </citation>
    <scope>IDENTIFICATION</scope>
</reference>
<dbReference type="OMA" id="VPHQVRM"/>
<evidence type="ECO:0000313" key="1">
    <source>
        <dbReference type="Ensembl" id="ENSPTRP00000080244.1"/>
    </source>
</evidence>
<evidence type="ECO:0000313" key="2">
    <source>
        <dbReference type="Proteomes" id="UP000002277"/>
    </source>
</evidence>
<organism evidence="1 2">
    <name type="scientific">Pan troglodytes</name>
    <name type="common">Chimpanzee</name>
    <dbReference type="NCBI Taxonomy" id="9598"/>
    <lineage>
        <taxon>Eukaryota</taxon>
        <taxon>Metazoa</taxon>
        <taxon>Chordata</taxon>
        <taxon>Craniata</taxon>
        <taxon>Vertebrata</taxon>
        <taxon>Euteleostomi</taxon>
        <taxon>Mammalia</taxon>
        <taxon>Eutheria</taxon>
        <taxon>Euarchontoglires</taxon>
        <taxon>Primates</taxon>
        <taxon>Haplorrhini</taxon>
        <taxon>Catarrhini</taxon>
        <taxon>Hominidae</taxon>
        <taxon>Pan</taxon>
    </lineage>
</organism>
<keyword evidence="2" id="KW-1185">Reference proteome</keyword>
<protein>
    <submittedName>
        <fullName evidence="1">Uncharacterized protein</fullName>
    </submittedName>
</protein>
<accession>A0A2I3STG3</accession>